<keyword evidence="4" id="KW-1185">Reference proteome</keyword>
<gene>
    <name evidence="3" type="ORF">H0185_17185</name>
</gene>
<reference evidence="3 4" key="1">
    <citation type="submission" date="2020-07" db="EMBL/GenBank/DDBJ databases">
        <title>Fungal Genomes of the International Space Station.</title>
        <authorList>
            <person name="Seuylemezian A."/>
            <person name="Singh N.K."/>
            <person name="Wood J."/>
            <person name="Venkateswaran K."/>
        </authorList>
    </citation>
    <scope>NUCLEOTIDE SEQUENCE [LARGE SCALE GENOMIC DNA]</scope>
    <source>
        <strain evidence="3 4">PL-B2</strain>
    </source>
</reference>
<evidence type="ECO:0000313" key="3">
    <source>
        <dbReference type="EMBL" id="MBY0098521.1"/>
    </source>
</evidence>
<dbReference type="SUPFAM" id="SSF82771">
    <property type="entry name" value="GIY-YIG endonuclease"/>
    <property type="match status" value="1"/>
</dbReference>
<dbReference type="RefSeq" id="WP_221874737.1">
    <property type="nucleotide sequence ID" value="NZ_JACWFH010000024.1"/>
</dbReference>
<dbReference type="EMBL" id="JACWFH010000024">
    <property type="protein sequence ID" value="MBY0098521.1"/>
    <property type="molecule type" value="Genomic_DNA"/>
</dbReference>
<dbReference type="PANTHER" id="PTHR30562">
    <property type="entry name" value="UVRC/OXIDOREDUCTASE"/>
    <property type="match status" value="1"/>
</dbReference>
<dbReference type="InterPro" id="IPR050066">
    <property type="entry name" value="UvrABC_protein_C"/>
</dbReference>
<dbReference type="InterPro" id="IPR001943">
    <property type="entry name" value="UVR_dom"/>
</dbReference>
<sequence>MYLKDKARNLPLSPGVYLMKDSLGNTIYVGKSKKLKMRVQSYFHDHKSHSQKVKKLVKNISDFEVIHTDTEFEAFLLENQLIKQLKPFFNSRMKSPQNYPYILIQTKNKMREIIITNHPYPGNDPAPLIFGPYTSKNTVVTAIHSIKEFFQIDCSQPSNKNVACLNYSLGLCLGMCLGGPAVEQYEKVIDKIIGILNGTDNSILEEMKQKMNLASENLEFKTAAKYRNYLEAVQHLIRGKKVIAFANGTKNIIITEPLTESIIKVFYIKGNQVLYKETYDINRRNIEQLKSSILFQILSCYNGKNRKHFPKLDQEELDDAQIIYSYLKNSNCRHIVIPQKWLDEKNIIKVDQSLNKWLTQSILKMV</sequence>
<evidence type="ECO:0000259" key="2">
    <source>
        <dbReference type="PROSITE" id="PS50164"/>
    </source>
</evidence>
<evidence type="ECO:0000259" key="1">
    <source>
        <dbReference type="PROSITE" id="PS50151"/>
    </source>
</evidence>
<dbReference type="PROSITE" id="PS50151">
    <property type="entry name" value="UVR"/>
    <property type="match status" value="1"/>
</dbReference>
<dbReference type="Pfam" id="PF02151">
    <property type="entry name" value="UVR"/>
    <property type="match status" value="1"/>
</dbReference>
<dbReference type="SUPFAM" id="SSF46600">
    <property type="entry name" value="C-terminal UvrC-binding domain of UvrB"/>
    <property type="match status" value="1"/>
</dbReference>
<name>A0ABS7K8V7_9BACI</name>
<dbReference type="PANTHER" id="PTHR30562:SF1">
    <property type="entry name" value="UVRABC SYSTEM PROTEIN C"/>
    <property type="match status" value="1"/>
</dbReference>
<evidence type="ECO:0000313" key="4">
    <source>
        <dbReference type="Proteomes" id="UP000769780"/>
    </source>
</evidence>
<dbReference type="CDD" id="cd10434">
    <property type="entry name" value="GIY-YIG_UvrC_Cho"/>
    <property type="match status" value="1"/>
</dbReference>
<dbReference type="PROSITE" id="PS50164">
    <property type="entry name" value="GIY_YIG"/>
    <property type="match status" value="1"/>
</dbReference>
<dbReference type="InterPro" id="IPR035901">
    <property type="entry name" value="GIY-YIG_endonuc_sf"/>
</dbReference>
<feature type="domain" description="UVR" evidence="1">
    <location>
        <begin position="201"/>
        <end position="236"/>
    </location>
</feature>
<feature type="domain" description="GIY-YIG" evidence="2">
    <location>
        <begin position="12"/>
        <end position="91"/>
    </location>
</feature>
<dbReference type="Proteomes" id="UP000769780">
    <property type="component" value="Unassembled WGS sequence"/>
</dbReference>
<dbReference type="Pfam" id="PF01541">
    <property type="entry name" value="GIY-YIG"/>
    <property type="match status" value="1"/>
</dbReference>
<proteinExistence type="predicted"/>
<accession>A0ABS7K8V7</accession>
<dbReference type="SMART" id="SM00465">
    <property type="entry name" value="GIYc"/>
    <property type="match status" value="1"/>
</dbReference>
<dbReference type="Gene3D" id="3.40.1440.10">
    <property type="entry name" value="GIY-YIG endonuclease"/>
    <property type="match status" value="1"/>
</dbReference>
<dbReference type="InterPro" id="IPR036876">
    <property type="entry name" value="UVR_dom_sf"/>
</dbReference>
<dbReference type="InterPro" id="IPR000305">
    <property type="entry name" value="GIY-YIG_endonuc"/>
</dbReference>
<organism evidence="3 4">
    <name type="scientific">Mesobacillus maritimus</name>
    <dbReference type="NCBI Taxonomy" id="1643336"/>
    <lineage>
        <taxon>Bacteria</taxon>
        <taxon>Bacillati</taxon>
        <taxon>Bacillota</taxon>
        <taxon>Bacilli</taxon>
        <taxon>Bacillales</taxon>
        <taxon>Bacillaceae</taxon>
        <taxon>Mesobacillus</taxon>
    </lineage>
</organism>
<protein>
    <submittedName>
        <fullName evidence="3">GIY-YIG nuclease family protein</fullName>
    </submittedName>
</protein>
<comment type="caution">
    <text evidence="3">The sequence shown here is derived from an EMBL/GenBank/DDBJ whole genome shotgun (WGS) entry which is preliminary data.</text>
</comment>
<dbReference type="InterPro" id="IPR047296">
    <property type="entry name" value="GIY-YIG_UvrC_Cho"/>
</dbReference>